<evidence type="ECO:0000313" key="2">
    <source>
        <dbReference type="EMBL" id="KAF3321543.1"/>
    </source>
</evidence>
<proteinExistence type="predicted"/>
<feature type="domain" description="C2H2-type" evidence="1">
    <location>
        <begin position="109"/>
        <end position="132"/>
    </location>
</feature>
<organism evidence="2 3">
    <name type="scientific">Carex littledalei</name>
    <dbReference type="NCBI Taxonomy" id="544730"/>
    <lineage>
        <taxon>Eukaryota</taxon>
        <taxon>Viridiplantae</taxon>
        <taxon>Streptophyta</taxon>
        <taxon>Embryophyta</taxon>
        <taxon>Tracheophyta</taxon>
        <taxon>Spermatophyta</taxon>
        <taxon>Magnoliopsida</taxon>
        <taxon>Liliopsida</taxon>
        <taxon>Poales</taxon>
        <taxon>Cyperaceae</taxon>
        <taxon>Cyperoideae</taxon>
        <taxon>Cariceae</taxon>
        <taxon>Carex</taxon>
        <taxon>Carex subgen. Euthyceras</taxon>
    </lineage>
</organism>
<keyword evidence="3" id="KW-1185">Reference proteome</keyword>
<dbReference type="Pfam" id="PF04780">
    <property type="entry name" value="DUF629"/>
    <property type="match status" value="1"/>
</dbReference>
<dbReference type="Proteomes" id="UP000623129">
    <property type="component" value="Unassembled WGS sequence"/>
</dbReference>
<accession>A0A833QDU0</accession>
<dbReference type="InterPro" id="IPR006865">
    <property type="entry name" value="DUF629"/>
</dbReference>
<dbReference type="InterPro" id="IPR013087">
    <property type="entry name" value="Znf_C2H2_type"/>
</dbReference>
<sequence length="865" mass="99796">MEEDQNQRDESTTHQLVQEVLRSWERQYILSIESQKEEKPQGWIHEAIGFWKCLDKTEKKSILFVDTSDLDYFLCEYLNKYLNIPLLRYFLADVVAFRELCGRWDVYICPSPGCLRWFITGDLLISHLACEHLPEIHQTNAWPLQRDWTDKNWCVETLRKTVWKPIDVERAFGFLYDACGCSHDGGSLFSNLPLSEDSRRSELLEKLGKGFQKLIEHQEKSFFSMLSNGRLRALIHLAAKHIFYPTSSISLAYPFRSLFEHLPICFCFLEEEPLSCFVQLVDDMVHFVNQVKAAPPNGIMDFVMYSGARMVNAWMHFPVPGEMTATPRIPSIELVPAKASEMFHQVESKMKLYAYVNMYYQPVEDTDVQNSTEKECIEWTEEEGEGLTENNSRDATAEDCRDLSVSDTEYEDESASVPSWVKHTTNRSLYLFLRESGLLETEVTGLLVWGSITDVINHCVQTGCQSDAVQIWQRKTYRSLKHWCHCCSESEFPYRERHMEHMECVHKLGFPLNAYWLMPMPHKQYEVKGELGLELKEAPSGSTVNWDGSITFDRNYNCFLVDAAKLSQMPSNNGEFRDHTSLSDKFWHIQDQLSILRNLFDKKCKLLRMHNSVFSMQKLEMDTEIVQCCARIDNLKLELSEGCLSEYNILSPIGSVIHEARFSVNSVNQLGFPAREMFELEMDTEILQCCARIDNLKQELSECCLSEYNILSPVGSFVQARFGIKSVNQLGLPACERFEALLRTVTCSEFPSLKLELQSPGKVLIKIKEHGEGFGFAYVGMSWKFNGEMSIGETMRAVNGSLQMVASRNWESDYFLNDQKMTFNVCGDNDIDEYSKWIVQGNLRQDVFDKLCEFEAEFAKVLEGI</sequence>
<evidence type="ECO:0000313" key="3">
    <source>
        <dbReference type="Proteomes" id="UP000623129"/>
    </source>
</evidence>
<gene>
    <name evidence="2" type="ORF">FCM35_KLT13759</name>
</gene>
<reference evidence="2" key="1">
    <citation type="submission" date="2020-01" db="EMBL/GenBank/DDBJ databases">
        <title>Genome sequence of Kobresia littledalei, the first chromosome-level genome in the family Cyperaceae.</title>
        <authorList>
            <person name="Qu G."/>
        </authorList>
    </citation>
    <scope>NUCLEOTIDE SEQUENCE</scope>
    <source>
        <strain evidence="2">C.B.Clarke</strain>
        <tissue evidence="2">Leaf</tissue>
    </source>
</reference>
<evidence type="ECO:0000259" key="1">
    <source>
        <dbReference type="PROSITE" id="PS00028"/>
    </source>
</evidence>
<protein>
    <recommendedName>
        <fullName evidence="1">C2H2-type domain-containing protein</fullName>
    </recommendedName>
</protein>
<dbReference type="AlphaFoldDB" id="A0A833QDU0"/>
<comment type="caution">
    <text evidence="2">The sequence shown here is derived from an EMBL/GenBank/DDBJ whole genome shotgun (WGS) entry which is preliminary data.</text>
</comment>
<dbReference type="EMBL" id="SWLB01000026">
    <property type="protein sequence ID" value="KAF3321543.1"/>
    <property type="molecule type" value="Genomic_DNA"/>
</dbReference>
<dbReference type="PROSITE" id="PS00028">
    <property type="entry name" value="ZINC_FINGER_C2H2_1"/>
    <property type="match status" value="1"/>
</dbReference>
<name>A0A833QDU0_9POAL</name>